<evidence type="ECO:0000256" key="1">
    <source>
        <dbReference type="SAM" id="Phobius"/>
    </source>
</evidence>
<organism evidence="2 3">
    <name type="scientific">Anaeromyces robustus</name>
    <dbReference type="NCBI Taxonomy" id="1754192"/>
    <lineage>
        <taxon>Eukaryota</taxon>
        <taxon>Fungi</taxon>
        <taxon>Fungi incertae sedis</taxon>
        <taxon>Chytridiomycota</taxon>
        <taxon>Chytridiomycota incertae sedis</taxon>
        <taxon>Neocallimastigomycetes</taxon>
        <taxon>Neocallimastigales</taxon>
        <taxon>Neocallimastigaceae</taxon>
        <taxon>Anaeromyces</taxon>
    </lineage>
</organism>
<accession>A0A1Y1XBQ1</accession>
<keyword evidence="1" id="KW-1133">Transmembrane helix</keyword>
<keyword evidence="1" id="KW-0472">Membrane</keyword>
<proteinExistence type="predicted"/>
<feature type="transmembrane region" description="Helical" evidence="1">
    <location>
        <begin position="20"/>
        <end position="42"/>
    </location>
</feature>
<name>A0A1Y1XBQ1_9FUNG</name>
<dbReference type="Proteomes" id="UP000193944">
    <property type="component" value="Unassembled WGS sequence"/>
</dbReference>
<evidence type="ECO:0000313" key="3">
    <source>
        <dbReference type="Proteomes" id="UP000193944"/>
    </source>
</evidence>
<dbReference type="EMBL" id="MCFG01000079">
    <property type="protein sequence ID" value="ORX83143.1"/>
    <property type="molecule type" value="Genomic_DNA"/>
</dbReference>
<reference evidence="2 3" key="1">
    <citation type="submission" date="2016-08" db="EMBL/GenBank/DDBJ databases">
        <title>A Parts List for Fungal Cellulosomes Revealed by Comparative Genomics.</title>
        <authorList>
            <consortium name="DOE Joint Genome Institute"/>
            <person name="Haitjema C.H."/>
            <person name="Gilmore S.P."/>
            <person name="Henske J.K."/>
            <person name="Solomon K.V."/>
            <person name="De Groot R."/>
            <person name="Kuo A."/>
            <person name="Mondo S.J."/>
            <person name="Salamov A.A."/>
            <person name="Labutti K."/>
            <person name="Zhao Z."/>
            <person name="Chiniquy J."/>
            <person name="Barry K."/>
            <person name="Brewer H.M."/>
            <person name="Purvine S.O."/>
            <person name="Wright A.T."/>
            <person name="Boxma B."/>
            <person name="Van Alen T."/>
            <person name="Hackstein J.H."/>
            <person name="Baker S.E."/>
            <person name="Grigoriev I.V."/>
            <person name="O'Malley M.A."/>
        </authorList>
    </citation>
    <scope>NUCLEOTIDE SEQUENCE [LARGE SCALE GENOMIC DNA]</scope>
    <source>
        <strain evidence="2 3">S4</strain>
    </source>
</reference>
<evidence type="ECO:0000313" key="2">
    <source>
        <dbReference type="EMBL" id="ORX83143.1"/>
    </source>
</evidence>
<dbReference type="AlphaFoldDB" id="A0A1Y1XBQ1"/>
<comment type="caution">
    <text evidence="2">The sequence shown here is derived from an EMBL/GenBank/DDBJ whole genome shotgun (WGS) entry which is preliminary data.</text>
</comment>
<protein>
    <submittedName>
        <fullName evidence="2">Uncharacterized protein</fullName>
    </submittedName>
</protein>
<reference evidence="2 3" key="2">
    <citation type="submission" date="2016-08" db="EMBL/GenBank/DDBJ databases">
        <title>Pervasive Adenine N6-methylation of Active Genes in Fungi.</title>
        <authorList>
            <consortium name="DOE Joint Genome Institute"/>
            <person name="Mondo S.J."/>
            <person name="Dannebaum R.O."/>
            <person name="Kuo R.C."/>
            <person name="Labutti K."/>
            <person name="Haridas S."/>
            <person name="Kuo A."/>
            <person name="Salamov A."/>
            <person name="Ahrendt S.R."/>
            <person name="Lipzen A."/>
            <person name="Sullivan W."/>
            <person name="Andreopoulos W.B."/>
            <person name="Clum A."/>
            <person name="Lindquist E."/>
            <person name="Daum C."/>
            <person name="Ramamoorthy G.K."/>
            <person name="Gryganskyi A."/>
            <person name="Culley D."/>
            <person name="Magnuson J.K."/>
            <person name="James T.Y."/>
            <person name="O'Malley M.A."/>
            <person name="Stajich J.E."/>
            <person name="Spatafora J.W."/>
            <person name="Visel A."/>
            <person name="Grigoriev I.V."/>
        </authorList>
    </citation>
    <scope>NUCLEOTIDE SEQUENCE [LARGE SCALE GENOMIC DNA]</scope>
    <source>
        <strain evidence="2 3">S4</strain>
    </source>
</reference>
<gene>
    <name evidence="2" type="ORF">BCR32DRAFT_278299</name>
</gene>
<keyword evidence="3" id="KW-1185">Reference proteome</keyword>
<sequence>MSEKNIIYSITSRKKLLEVLTLLIYLMGLSTLKFLVCSSLYLSKKKRLPSEKIAYDRN</sequence>
<keyword evidence="1" id="KW-0812">Transmembrane</keyword>